<dbReference type="SUPFAM" id="SSF52540">
    <property type="entry name" value="P-loop containing nucleoside triphosphate hydrolases"/>
    <property type="match status" value="2"/>
</dbReference>
<accession>A0A9P0DD23</accession>
<feature type="region of interest" description="Disordered" evidence="9">
    <location>
        <begin position="945"/>
        <end position="1022"/>
    </location>
</feature>
<feature type="compositionally biased region" description="Basic and acidic residues" evidence="9">
    <location>
        <begin position="1671"/>
        <end position="1720"/>
    </location>
</feature>
<keyword evidence="4" id="KW-0378">Hydrolase</keyword>
<dbReference type="GO" id="GO:0016887">
    <property type="term" value="F:ATP hydrolysis activity"/>
    <property type="evidence" value="ECO:0007669"/>
    <property type="project" value="InterPro"/>
</dbReference>
<feature type="compositionally biased region" description="Polar residues" evidence="9">
    <location>
        <begin position="216"/>
        <end position="231"/>
    </location>
</feature>
<evidence type="ECO:0000313" key="12">
    <source>
        <dbReference type="EMBL" id="CAH1116490.1"/>
    </source>
</evidence>
<dbReference type="SMART" id="SM00490">
    <property type="entry name" value="HELICc"/>
    <property type="match status" value="1"/>
</dbReference>
<organism evidence="12 13">
    <name type="scientific">Phaedon cochleariae</name>
    <name type="common">Mustard beetle</name>
    <dbReference type="NCBI Taxonomy" id="80249"/>
    <lineage>
        <taxon>Eukaryota</taxon>
        <taxon>Metazoa</taxon>
        <taxon>Ecdysozoa</taxon>
        <taxon>Arthropoda</taxon>
        <taxon>Hexapoda</taxon>
        <taxon>Insecta</taxon>
        <taxon>Pterygota</taxon>
        <taxon>Neoptera</taxon>
        <taxon>Endopterygota</taxon>
        <taxon>Coleoptera</taxon>
        <taxon>Polyphaga</taxon>
        <taxon>Cucujiformia</taxon>
        <taxon>Chrysomeloidea</taxon>
        <taxon>Chrysomelidae</taxon>
        <taxon>Chrysomelinae</taxon>
        <taxon>Chrysomelini</taxon>
        <taxon>Phaedon</taxon>
    </lineage>
</organism>
<proteinExistence type="inferred from homology"/>
<feature type="region of interest" description="Disordered" evidence="9">
    <location>
        <begin position="2932"/>
        <end position="2962"/>
    </location>
</feature>
<dbReference type="PANTHER" id="PTHR45797">
    <property type="entry name" value="RAD54-LIKE"/>
    <property type="match status" value="1"/>
</dbReference>
<sequence>MEPEEEDLAGFQKNLSEILKSLSYSCSLSHKTFEKLHNKLGTNHELDVNMIEDAGIKLLSFLSNLRGNTAVIMKTLENYIAEVNQNRNETLFEELSTKLSVWRSSVVNINENNEFTFTQLCDKDTMVDESIFENKETPESNHLSPCTSDLDQTRSPQDSIIFIDNISEDSLTTQNCSPILADDVVRTSIHNEPSYINNKTGIEKGSIKMSLKKFDQSGTENTNDPWDSNLKTLGDVKNEIPNEQSNGESDRPRRSICLSLKTEPNLSDTQNTDDDWNDTLERNSNIRSFEKSLVKLPKKEEEDDFDMETIQLNQDQDDILDDSFADLKMEPSQSFVLKNTDEFMNLDKESPLIPSDEEDASIECPVNEKDATQQLKEFANSVNDNITNDIQSYYQDGEEKNNSLEIDDQTRITSDSGMENGATAVIEDEMDMLSTNEVADKLLEQSEIPSSPLACNENDHSNQSKPSSSKCSEGKPIHKENSDIDKVFKVPGVSSKESDSCKKIMYDDSICSNDQIENTDSSDEDLYNAPTQKISKKANMSDSHIENIDNNVEDENLSLNPTQKLITKIASSENTDKSAIVHEVLVHANAPESQNAYDLDEDKTSVPISDDNCLIGPPSKVRKMLDCSSGDETDVDSEYMKKISGSTPKKSASKLMKTLESSNNKIEVEKKPSSNRSLNVPRKLDSSISGNLDTVTNNLEIDPKGDDSVLNDDTVDNLDIRAKESGTQNIEIENVSGTGHMTEPEIGSAVVMDGIEDQASKLSDIQCQNHNVSSPTKSISSVADEDDNPFSVETLKFDSDEETDRSTGFLNDHSYSCASASDLEDSFKEPFKPVDEQVKSNKERQHVDSLVNKEPSKIVGSGENEIPNNGTSKRKNSASKVDGSASAFDIKKSFKKSSTPNDVQVGPNQGKQMGNSTVDNESSNIDSESDINGLESDEYEIHNGETSAEKDTQSMVDGCASTPDMEESFKGSSISNNEKVGPNQEYENKDATIDSESLNKDSEPIINGLGSGENELHKGKEIDSEHMVDSCYIHSEHNYSSPGLLSDTEYLENNASENDEIANDCDSDITDIDRVTKDNLWEISDSQDGTDNDADKDNSAELDMILDSQTDNIFFSQESNKSYEFDVTENVNHLVDEESDTITQRSSSRSSRIIDECDSNLSNGSSRRIDDFDDENVSNDEIDAFMANMDNEKEVSKQNELDDCDKENVSNDGVNGLICEIDTGDEVSKQNNPDDCDKENLSNDGINGLLCDIDTEDEVSKQNNPDDGDGGNISKAEVDGLLCKIANEKDVSKQNDQDEGEGRLKNVQEATCENTPESSDIIEEDDIVKELENMLNGSSKETNDGDGIDKLHTKEDCKGQSDKDKDVKDESENTIVEDGKENDLEETIIIENENTKESLMDMIMEEFLSDTEKVRKNDDSEETIILDCENIKIESDGPDIQVSEGNIDIGDEILSLLKEVQSPKTSNERNVNSEDDVEAEEILKMLQESSSDQSDSESTDDCSLSSSDSSVEIVEVDKQITIPDDRVSQILKEYNMVNCFVQLEKLKLSQGEIENHQKKLEDNWEWLCDLTNLQNKRKNPSPVPFEETKRHRKKRKGVSCDQTDLAGSSTDSDVEMSGYRSGTPVLPQHLENKLDDILANSICKELRRDGNSSSESSEDDDDSATKKKKKGNGDEVENKGSSEDKSKRVLSKEELKKKAWKNDPLLRGRLSSHSESDESKTSNSNRRRKKTRYEKTDISIDSDKLDSDSDADVYKKNKSKLEEKEISPIKRNIPVSDTSDSDSDIEFVPQKMKTPVKAESDELGPGSSQKGRRNIRALMSEDALAEATQKAKKEELERIERLKERDKVIETLSQSFSMTQSEEPEVNPLFLDVDEKSGEPTIHVHNKVTAKLKDHQRIGIQFMWDSCYESVERLQKHDGSGCILAHCMGLGKTFQVLALVHTLFNHEVTKTKHVLVICPLSTVSNWKKEVKWAFKGIPEHKNFSVFTIATRKENTNKYEIVKKWRLRKKALLVLGYEGFETLTNDSKLDKLGPNLKSTMLESLMDPGPDLVVCDEGHLLRNKNALKSIALNKIRTKRRIVLTGTPLQNNLNEYYHMVQIVKPNLLGNAKEFKTNFVNPITNGQYEDSTEEDIRLMMKRTHVLHRLLGKTVQRIEDSELELYLPKMVDHAVFVQLTQTQIDFYNHFSELVKRKPENKNTKGFLSDFQIFQYICTHPQLLAVMDKLNKKKIKERDLITNEDEPAICTIEGWWKDKLPVDSESNIDYGNKLVVMKSIIEECEEIGDKVLVFSQCLGELDLIEHFLKTFGTRKCASWQKKVDYYRMDGTVSPEDRSFICDKFNNPDNSRIRLLLMSTKVGGLGLNLTAANRVIIMTVNWNPSYDTQSVFRVYRFGQKKAVYVYRLIALDTMEEKVYQRGVTKLAIAHRVVDKHQITNHYQRENLQELYTCKPNADNERPTPNVPEDQILAILILRLPFIFKYHEHKALLANRPEINLSKEELAAAWQAWKDFENTPKPAPPPPKSSVPTTPQKPVQTGPDFNNAYSLGRNNINILANLNRNLPLLPTAEQVKQYYVPVVQANGVYRPQVMNFPNPYSNQYNPNGNQLNISTKDPLYLPTSVNQADKLSSRMWSYTSDQNKNIRLPAPPLTRLPAPKQTTVSVASSVSKDNAETIQVGTPRTSTISVANRLPAPPLTRLPAPKQTTVSVASSVSKDNAETIQVVTPRTSTISVANRLSAPSLMPVAANSSGSAVNRTDPIVIDTSKPSAVVLWPPTTITNGYRLQPNRFIPVNTGIDNKRNAETPKLHLNPASETKLVQVRKPQYSSPKPKLTVVPTLVPSKFAQNPNSILRINPTREVPPLTKHIVVPPKCSNIVPRKIMKENTGPNPANRVLGKTKNTDQNGPSTSSANGNISNGNITSKPTAKRKLEQLIKDDVAKKMKATVTPRNKNRNQSAKGMRGKVSSQNAIGDTINLVGAEDKVSNPSSDSASLSNELLKTLGQSGVTIRKVTNAQDIITLD</sequence>
<dbReference type="InterPro" id="IPR044574">
    <property type="entry name" value="ARIP4-like"/>
</dbReference>
<keyword evidence="8" id="KW-0539">Nucleus</keyword>
<evidence type="ECO:0000259" key="11">
    <source>
        <dbReference type="PROSITE" id="PS51194"/>
    </source>
</evidence>
<feature type="compositionally biased region" description="Polar residues" evidence="9">
    <location>
        <begin position="896"/>
        <end position="918"/>
    </location>
</feature>
<dbReference type="InterPro" id="IPR000330">
    <property type="entry name" value="SNF2_N"/>
</dbReference>
<dbReference type="PANTHER" id="PTHR45797:SF3">
    <property type="entry name" value="TRANSCRIPTIONAL REGULATOR ATRX HOMOLOG"/>
    <property type="match status" value="1"/>
</dbReference>
<evidence type="ECO:0000256" key="2">
    <source>
        <dbReference type="ARBA" id="ARBA00007025"/>
    </source>
</evidence>
<feature type="region of interest" description="Disordered" evidence="9">
    <location>
        <begin position="2508"/>
        <end position="2533"/>
    </location>
</feature>
<feature type="compositionally biased region" description="Low complexity" evidence="9">
    <location>
        <begin position="2901"/>
        <end position="2916"/>
    </location>
</feature>
<keyword evidence="7" id="KW-0238">DNA-binding</keyword>
<feature type="compositionally biased region" description="Basic and acidic residues" evidence="9">
    <location>
        <begin position="836"/>
        <end position="847"/>
    </location>
</feature>
<dbReference type="Pfam" id="PF00271">
    <property type="entry name" value="Helicase_C"/>
    <property type="match status" value="1"/>
</dbReference>
<dbReference type="GO" id="GO:0005524">
    <property type="term" value="F:ATP binding"/>
    <property type="evidence" value="ECO:0007669"/>
    <property type="project" value="UniProtKB-KW"/>
</dbReference>
<feature type="region of interest" description="Disordered" evidence="9">
    <location>
        <begin position="836"/>
        <end position="931"/>
    </location>
</feature>
<keyword evidence="6" id="KW-0067">ATP-binding</keyword>
<dbReference type="GO" id="GO:0004386">
    <property type="term" value="F:helicase activity"/>
    <property type="evidence" value="ECO:0007669"/>
    <property type="project" value="UniProtKB-KW"/>
</dbReference>
<dbReference type="InterPro" id="IPR038718">
    <property type="entry name" value="SNF2-like_sf"/>
</dbReference>
<feature type="region of interest" description="Disordered" evidence="9">
    <location>
        <begin position="260"/>
        <end position="279"/>
    </location>
</feature>
<dbReference type="Proteomes" id="UP001153737">
    <property type="component" value="Chromosome 1"/>
</dbReference>
<feature type="compositionally biased region" description="Low complexity" evidence="9">
    <location>
        <begin position="919"/>
        <end position="931"/>
    </location>
</feature>
<keyword evidence="3" id="KW-0547">Nucleotide-binding</keyword>
<dbReference type="InterPro" id="IPR049730">
    <property type="entry name" value="SNF2/RAD54-like_C"/>
</dbReference>
<keyword evidence="13" id="KW-1185">Reference proteome</keyword>
<dbReference type="PROSITE" id="PS51194">
    <property type="entry name" value="HELICASE_CTER"/>
    <property type="match status" value="1"/>
</dbReference>
<dbReference type="EMBL" id="OU896707">
    <property type="protein sequence ID" value="CAH1116490.1"/>
    <property type="molecule type" value="Genomic_DNA"/>
</dbReference>
<dbReference type="GO" id="GO:0003677">
    <property type="term" value="F:DNA binding"/>
    <property type="evidence" value="ECO:0007669"/>
    <property type="project" value="UniProtKB-KW"/>
</dbReference>
<evidence type="ECO:0000313" key="13">
    <source>
        <dbReference type="Proteomes" id="UP001153737"/>
    </source>
</evidence>
<dbReference type="Gene3D" id="3.40.50.300">
    <property type="entry name" value="P-loop containing nucleotide triphosphate hydrolases"/>
    <property type="match status" value="1"/>
</dbReference>
<feature type="region of interest" description="Disordered" evidence="9">
    <location>
        <begin position="450"/>
        <end position="494"/>
    </location>
</feature>
<evidence type="ECO:0000256" key="8">
    <source>
        <dbReference type="ARBA" id="ARBA00023242"/>
    </source>
</evidence>
<feature type="compositionally biased region" description="Basic and acidic residues" evidence="9">
    <location>
        <begin position="472"/>
        <end position="488"/>
    </location>
</feature>
<dbReference type="InterPro" id="IPR001650">
    <property type="entry name" value="Helicase_C-like"/>
</dbReference>
<name>A0A9P0DD23_PHACE</name>
<dbReference type="Gene3D" id="3.40.50.10810">
    <property type="entry name" value="Tandem AAA-ATPase domain"/>
    <property type="match status" value="1"/>
</dbReference>
<feature type="region of interest" description="Disordered" evidence="9">
    <location>
        <begin position="396"/>
        <end position="419"/>
    </location>
</feature>
<feature type="compositionally biased region" description="Polar residues" evidence="9">
    <location>
        <begin position="1600"/>
        <end position="1611"/>
    </location>
</feature>
<feature type="compositionally biased region" description="Basic and acidic residues" evidence="9">
    <location>
        <begin position="1733"/>
        <end position="1768"/>
    </location>
</feature>
<feature type="compositionally biased region" description="Low complexity" evidence="9">
    <location>
        <begin position="1501"/>
        <end position="1510"/>
    </location>
</feature>
<evidence type="ECO:0000256" key="9">
    <source>
        <dbReference type="SAM" id="MobiDB-lite"/>
    </source>
</evidence>
<feature type="region of interest" description="Disordered" evidence="9">
    <location>
        <begin position="1575"/>
        <end position="1632"/>
    </location>
</feature>
<keyword evidence="5" id="KW-0347">Helicase</keyword>
<dbReference type="InterPro" id="IPR027417">
    <property type="entry name" value="P-loop_NTPase"/>
</dbReference>
<feature type="compositionally biased region" description="Polar residues" evidence="9">
    <location>
        <begin position="2941"/>
        <end position="2951"/>
    </location>
</feature>
<reference evidence="12" key="2">
    <citation type="submission" date="2022-10" db="EMBL/GenBank/DDBJ databases">
        <authorList>
            <consortium name="ENA_rothamsted_submissions"/>
            <consortium name="culmorum"/>
            <person name="King R."/>
        </authorList>
    </citation>
    <scope>NUCLEOTIDE SEQUENCE</scope>
</reference>
<feature type="region of interest" description="Disordered" evidence="9">
    <location>
        <begin position="1487"/>
        <end position="1510"/>
    </location>
</feature>
<evidence type="ECO:0000256" key="6">
    <source>
        <dbReference type="ARBA" id="ARBA00022840"/>
    </source>
</evidence>
<feature type="region of interest" description="Disordered" evidence="9">
    <location>
        <begin position="2876"/>
        <end position="2920"/>
    </location>
</feature>
<dbReference type="Pfam" id="PF00176">
    <property type="entry name" value="SNF2-rel_dom"/>
    <property type="match status" value="1"/>
</dbReference>
<protein>
    <submittedName>
        <fullName evidence="12">Uncharacterized protein</fullName>
    </submittedName>
</protein>
<feature type="domain" description="Helicase ATP-binding" evidence="10">
    <location>
        <begin position="1913"/>
        <end position="2103"/>
    </location>
</feature>
<dbReference type="SMART" id="SM00487">
    <property type="entry name" value="DEXDc"/>
    <property type="match status" value="1"/>
</dbReference>
<gene>
    <name evidence="12" type="ORF">PHAECO_LOCUS1172</name>
</gene>
<feature type="region of interest" description="Disordered" evidence="9">
    <location>
        <begin position="1645"/>
        <end position="1811"/>
    </location>
</feature>
<evidence type="ECO:0000256" key="1">
    <source>
        <dbReference type="ARBA" id="ARBA00004123"/>
    </source>
</evidence>
<comment type="similarity">
    <text evidence="2">Belongs to the SNF2/RAD54 helicase family.</text>
</comment>
<feature type="compositionally biased region" description="Basic and acidic residues" evidence="9">
    <location>
        <begin position="1289"/>
        <end position="1306"/>
    </location>
</feature>
<feature type="region of interest" description="Disordered" evidence="9">
    <location>
        <begin position="1289"/>
        <end position="1384"/>
    </location>
</feature>
<dbReference type="OrthoDB" id="27298at2759"/>
<dbReference type="CDD" id="cd18793">
    <property type="entry name" value="SF2_C_SNF"/>
    <property type="match status" value="1"/>
</dbReference>
<evidence type="ECO:0000256" key="4">
    <source>
        <dbReference type="ARBA" id="ARBA00022801"/>
    </source>
</evidence>
<dbReference type="GO" id="GO:0005634">
    <property type="term" value="C:nucleus"/>
    <property type="evidence" value="ECO:0007669"/>
    <property type="project" value="UniProtKB-SubCell"/>
</dbReference>
<evidence type="ECO:0000256" key="5">
    <source>
        <dbReference type="ARBA" id="ARBA00022806"/>
    </source>
</evidence>
<feature type="compositionally biased region" description="Polar residues" evidence="9">
    <location>
        <begin position="1308"/>
        <end position="1318"/>
    </location>
</feature>
<comment type="subcellular location">
    <subcellularLocation>
        <location evidence="1">Nucleus</location>
    </subcellularLocation>
</comment>
<evidence type="ECO:0000259" key="10">
    <source>
        <dbReference type="PROSITE" id="PS51192"/>
    </source>
</evidence>
<feature type="region of interest" description="Disordered" evidence="9">
    <location>
        <begin position="215"/>
        <end position="254"/>
    </location>
</feature>
<reference evidence="12" key="1">
    <citation type="submission" date="2022-01" db="EMBL/GenBank/DDBJ databases">
        <authorList>
            <person name="King R."/>
        </authorList>
    </citation>
    <scope>NUCLEOTIDE SEQUENCE</scope>
</reference>
<feature type="domain" description="Helicase C-terminal" evidence="11">
    <location>
        <begin position="2270"/>
        <end position="2444"/>
    </location>
</feature>
<dbReference type="PROSITE" id="PS51192">
    <property type="entry name" value="HELICASE_ATP_BIND_1"/>
    <property type="match status" value="1"/>
</dbReference>
<evidence type="ECO:0000256" key="3">
    <source>
        <dbReference type="ARBA" id="ARBA00022741"/>
    </source>
</evidence>
<dbReference type="InterPro" id="IPR014001">
    <property type="entry name" value="Helicase_ATP-bd"/>
</dbReference>
<feature type="compositionally biased region" description="Basic and acidic residues" evidence="9">
    <location>
        <begin position="1341"/>
        <end position="1382"/>
    </location>
</feature>
<feature type="compositionally biased region" description="Basic and acidic residues" evidence="9">
    <location>
        <begin position="986"/>
        <end position="1003"/>
    </location>
</feature>
<evidence type="ECO:0000256" key="7">
    <source>
        <dbReference type="ARBA" id="ARBA00023125"/>
    </source>
</evidence>